<dbReference type="InterPro" id="IPR015940">
    <property type="entry name" value="UBA"/>
</dbReference>
<dbReference type="OrthoDB" id="4489171at2759"/>
<dbReference type="SUPFAM" id="SSF46934">
    <property type="entry name" value="UBA-like"/>
    <property type="match status" value="1"/>
</dbReference>
<evidence type="ECO:0000259" key="2">
    <source>
        <dbReference type="PROSITE" id="PS50030"/>
    </source>
</evidence>
<dbReference type="PROSITE" id="PS50030">
    <property type="entry name" value="UBA"/>
    <property type="match status" value="1"/>
</dbReference>
<dbReference type="GO" id="GO:0016579">
    <property type="term" value="P:protein deubiquitination"/>
    <property type="evidence" value="ECO:0007669"/>
    <property type="project" value="TreeGrafter"/>
</dbReference>
<dbReference type="GO" id="GO:0005829">
    <property type="term" value="C:cytosol"/>
    <property type="evidence" value="ECO:0007669"/>
    <property type="project" value="TreeGrafter"/>
</dbReference>
<sequence>MSLQDNVDNLVNMGFDASVARDALSRADNNIEAAVNFIYSDFSADLPPYSENGESGPLGPAGPTGAAGAGGIVADGRSASTAIEIEDDIKNKIASYGYGHDNPVVDLDSDQSKSEIVPTYEVYDDISRYTRAEGDPGVLLPVKAELLEGYFAPLLMTLSNIPAFRDLVLKPEFEDYGYSELWWKKDKCVSNPSVVMETQRLVAFLCGDSFRAFASIRSLIDASSKLMTDDYQSVAEFIQFIYSSLIELFAKTDESLKRPFEQLFTSRFRFEDDETQTHCIFPVESNYFYKDIYRIMHSLLWGKDMGRLGQHQFLELSDVLTVSFEGNGDTVPGGGFELTEEFYPQIYTSKHEHMVADKFRRISELRDEVSKINGQTIQLKAFKGKRVSALLDTTLSHLSSLGEDERVQSAAKELESIANHILDCKTRNTEKLTALNKERSDIDIYNINYILGDQKAEFEPWVLTGVIFNERQFWYRLEEKWYAFNYTLEIGKDFEISQTTFDNIVSQVREYSADNFETGMVLIYVKKSLITTDSPIINKNLQKFIDTDNQKVANGVALHKLNEQQEEQEGQIVLSDQ</sequence>
<dbReference type="GeneID" id="70238072"/>
<dbReference type="RefSeq" id="XP_046059033.1">
    <property type="nucleotide sequence ID" value="XM_046207363.1"/>
</dbReference>
<evidence type="ECO:0000313" key="4">
    <source>
        <dbReference type="Proteomes" id="UP000769157"/>
    </source>
</evidence>
<dbReference type="Pfam" id="PF00627">
    <property type="entry name" value="UBA"/>
    <property type="match status" value="1"/>
</dbReference>
<name>A0A9P8NYR2_9ASCO</name>
<organism evidence="3 4">
    <name type="scientific">Ogataea philodendri</name>
    <dbReference type="NCBI Taxonomy" id="1378263"/>
    <lineage>
        <taxon>Eukaryota</taxon>
        <taxon>Fungi</taxon>
        <taxon>Dikarya</taxon>
        <taxon>Ascomycota</taxon>
        <taxon>Saccharomycotina</taxon>
        <taxon>Pichiomycetes</taxon>
        <taxon>Pichiales</taxon>
        <taxon>Pichiaceae</taxon>
        <taxon>Ogataea</taxon>
    </lineage>
</organism>
<dbReference type="GO" id="GO:0005634">
    <property type="term" value="C:nucleus"/>
    <property type="evidence" value="ECO:0007669"/>
    <property type="project" value="TreeGrafter"/>
</dbReference>
<evidence type="ECO:0000256" key="1">
    <source>
        <dbReference type="SAM" id="MobiDB-lite"/>
    </source>
</evidence>
<comment type="caution">
    <text evidence="3">The sequence shown here is derived from an EMBL/GenBank/DDBJ whole genome shotgun (WGS) entry which is preliminary data.</text>
</comment>
<feature type="region of interest" description="Disordered" evidence="1">
    <location>
        <begin position="48"/>
        <end position="70"/>
    </location>
</feature>
<proteinExistence type="predicted"/>
<reference evidence="3" key="1">
    <citation type="journal article" date="2021" name="Open Biol.">
        <title>Shared evolutionary footprints suggest mitochondrial oxidative damage underlies multiple complex I losses in fungi.</title>
        <authorList>
            <person name="Schikora-Tamarit M.A."/>
            <person name="Marcet-Houben M."/>
            <person name="Nosek J."/>
            <person name="Gabaldon T."/>
        </authorList>
    </citation>
    <scope>NUCLEOTIDE SEQUENCE</scope>
    <source>
        <strain evidence="3">CBS6075</strain>
    </source>
</reference>
<gene>
    <name evidence="3" type="ORF">OGAPHI_006108</name>
</gene>
<dbReference type="PANTHER" id="PTHR39597">
    <property type="entry name" value="UBA DOMAIN-CONTAINING PROTEIN RUP1"/>
    <property type="match status" value="1"/>
</dbReference>
<protein>
    <recommendedName>
        <fullName evidence="2">UBA domain-containing protein</fullName>
    </recommendedName>
</protein>
<dbReference type="AlphaFoldDB" id="A0A9P8NYR2"/>
<keyword evidence="4" id="KW-1185">Reference proteome</keyword>
<dbReference type="InterPro" id="IPR009060">
    <property type="entry name" value="UBA-like_sf"/>
</dbReference>
<reference evidence="3" key="2">
    <citation type="submission" date="2021-01" db="EMBL/GenBank/DDBJ databases">
        <authorList>
            <person name="Schikora-Tamarit M.A."/>
        </authorList>
    </citation>
    <scope>NUCLEOTIDE SEQUENCE</scope>
    <source>
        <strain evidence="3">CBS6075</strain>
    </source>
</reference>
<dbReference type="InterPro" id="IPR055335">
    <property type="entry name" value="Ucp6/RUP1"/>
</dbReference>
<dbReference type="Gene3D" id="1.10.8.10">
    <property type="entry name" value="DNA helicase RuvA subunit, C-terminal domain"/>
    <property type="match status" value="1"/>
</dbReference>
<accession>A0A9P8NYR2</accession>
<feature type="domain" description="UBA" evidence="2">
    <location>
        <begin position="2"/>
        <end position="41"/>
    </location>
</feature>
<dbReference type="EMBL" id="JAEUBE010000414">
    <property type="protein sequence ID" value="KAH3661929.1"/>
    <property type="molecule type" value="Genomic_DNA"/>
</dbReference>
<dbReference type="PANTHER" id="PTHR39597:SF1">
    <property type="entry name" value="UBA DOMAIN-CONTAINING PROTEIN RUP1"/>
    <property type="match status" value="1"/>
</dbReference>
<evidence type="ECO:0000313" key="3">
    <source>
        <dbReference type="EMBL" id="KAH3661929.1"/>
    </source>
</evidence>
<dbReference type="SMART" id="SM00165">
    <property type="entry name" value="UBA"/>
    <property type="match status" value="1"/>
</dbReference>
<dbReference type="Proteomes" id="UP000769157">
    <property type="component" value="Unassembled WGS sequence"/>
</dbReference>